<evidence type="ECO:0000259" key="1">
    <source>
        <dbReference type="Pfam" id="PF23792"/>
    </source>
</evidence>
<organism evidence="2 3">
    <name type="scientific">Streptococcus phage P7133</name>
    <dbReference type="NCBI Taxonomy" id="1971422"/>
    <lineage>
        <taxon>Viruses</taxon>
        <taxon>Duplodnaviria</taxon>
        <taxon>Heunggongvirae</taxon>
        <taxon>Uroviricota</taxon>
        <taxon>Caudoviricetes</taxon>
        <taxon>Aliceevansviridae</taxon>
        <taxon>Moineauvirus</taxon>
        <taxon>Moineauvirus P7133</taxon>
    </lineage>
</organism>
<accession>A0A286QNP0</accession>
<keyword evidence="3" id="KW-1185">Reference proteome</keyword>
<evidence type="ECO:0000313" key="2">
    <source>
        <dbReference type="EMBL" id="ARU13549.1"/>
    </source>
</evidence>
<evidence type="ECO:0000313" key="3">
    <source>
        <dbReference type="Proteomes" id="UP000226029"/>
    </source>
</evidence>
<dbReference type="Proteomes" id="UP000226029">
    <property type="component" value="Segment"/>
</dbReference>
<gene>
    <name evidence="2" type="ORF">P7133_19</name>
</gene>
<name>A0A286QNP0_9CAUD</name>
<protein>
    <recommendedName>
        <fullName evidence="1">CD1375-like domain-containing protein</fullName>
    </recommendedName>
</protein>
<reference evidence="2 3" key="1">
    <citation type="journal article" date="2017" name="Front. Microbiol.">
        <title>Global Survey and Genome Exploration of Bacteriophages Infecting the Lactic Acid Bacterium Streptococcus thermophilus.</title>
        <authorList>
            <person name="McDonnell B."/>
            <person name="Mahony J."/>
            <person name="Hanemaaijer L."/>
            <person name="Neve H."/>
            <person name="Noben J.-P."/>
            <person name="Lugli G.A."/>
            <person name="Ventura M."/>
            <person name="Kouwen T.R."/>
            <person name="van Sinderen D."/>
        </authorList>
    </citation>
    <scope>NUCLEOTIDE SEQUENCE [LARGE SCALE GENOMIC DNA]</scope>
</reference>
<dbReference type="EMBL" id="KY705263">
    <property type="protein sequence ID" value="ARU13549.1"/>
    <property type="molecule type" value="Genomic_DNA"/>
</dbReference>
<feature type="domain" description="CD1375-like" evidence="1">
    <location>
        <begin position="1"/>
        <end position="48"/>
    </location>
</feature>
<dbReference type="InterPro" id="IPR056265">
    <property type="entry name" value="CD1375-like_dom"/>
</dbReference>
<sequence>MMIKLFAINIVDGSYPFKRVPKVLKPKVKEQIAKMVEDEELLAKLTQE</sequence>
<proteinExistence type="predicted"/>
<dbReference type="Pfam" id="PF23792">
    <property type="entry name" value="CD1375-like"/>
    <property type="match status" value="1"/>
</dbReference>